<keyword evidence="4 6" id="KW-0418">Kinase</keyword>
<comment type="catalytic activity">
    <reaction evidence="6">
        <text>dTMP + ATP = dTDP + ADP</text>
        <dbReference type="Rhea" id="RHEA:13517"/>
        <dbReference type="ChEBI" id="CHEBI:30616"/>
        <dbReference type="ChEBI" id="CHEBI:58369"/>
        <dbReference type="ChEBI" id="CHEBI:63528"/>
        <dbReference type="ChEBI" id="CHEBI:456216"/>
        <dbReference type="EC" id="2.7.4.9"/>
    </reaction>
</comment>
<dbReference type="InterPro" id="IPR039430">
    <property type="entry name" value="Thymidylate_kin-like_dom"/>
</dbReference>
<dbReference type="InterPro" id="IPR018094">
    <property type="entry name" value="Thymidylate_kinase"/>
</dbReference>
<feature type="domain" description="Thymidylate kinase-like" evidence="7">
    <location>
        <begin position="5"/>
        <end position="147"/>
    </location>
</feature>
<dbReference type="PANTHER" id="PTHR10344:SF4">
    <property type="entry name" value="UMP-CMP KINASE 2, MITOCHONDRIAL"/>
    <property type="match status" value="1"/>
</dbReference>
<dbReference type="RefSeq" id="WP_216032844.1">
    <property type="nucleotide sequence ID" value="NZ_JAHKNG010000011.1"/>
</dbReference>
<organism evidence="8 9">
    <name type="scientific">Paracoccus marinaquae</name>
    <dbReference type="NCBI Taxonomy" id="2841926"/>
    <lineage>
        <taxon>Bacteria</taxon>
        <taxon>Pseudomonadati</taxon>
        <taxon>Pseudomonadota</taxon>
        <taxon>Alphaproteobacteria</taxon>
        <taxon>Rhodobacterales</taxon>
        <taxon>Paracoccaceae</taxon>
        <taxon>Paracoccus</taxon>
    </lineage>
</organism>
<sequence>MFLSFEGIDGCGKSTQARLLAEALRAEGREVVLTREPGGSPGAEEIRRLLVEGHGERWSAETECLLFTAARRDHLERTIRPALAAGRTVITDRFADSTRVYQGAARGELRGIVDRLHALMIGVEPDRSFVIDIAPEDALRRAAKRQAAVLAAKAATATTPLEAARTAATAQALMAEDRFESLGLDFQQKLAAGFRALAREYPDRVRLIDGSGTPEDVAARVRAAL</sequence>
<evidence type="ECO:0000256" key="3">
    <source>
        <dbReference type="ARBA" id="ARBA00022741"/>
    </source>
</evidence>
<reference evidence="8" key="1">
    <citation type="submission" date="2021-06" db="EMBL/GenBank/DDBJ databases">
        <title>Paracoccus bacterium XHP0099 sp. nov., isolated from the surface waters of the Yellow Sea.</title>
        <authorList>
            <person name="Xue H."/>
            <person name="Zhang D."/>
        </authorList>
    </citation>
    <scope>NUCLEOTIDE SEQUENCE</scope>
    <source>
        <strain evidence="8">XHP0099</strain>
    </source>
</reference>
<comment type="similarity">
    <text evidence="6">Belongs to the thymidylate kinase family.</text>
</comment>
<dbReference type="EC" id="2.7.4.9" evidence="6"/>
<dbReference type="PANTHER" id="PTHR10344">
    <property type="entry name" value="THYMIDYLATE KINASE"/>
    <property type="match status" value="1"/>
</dbReference>
<keyword evidence="5 6" id="KW-0067">ATP-binding</keyword>
<name>A0ABS6AHU2_9RHOB</name>
<proteinExistence type="inferred from homology"/>
<dbReference type="PROSITE" id="PS01331">
    <property type="entry name" value="THYMIDYLATE_KINASE"/>
    <property type="match status" value="1"/>
</dbReference>
<keyword evidence="2 6" id="KW-0545">Nucleotide biosynthesis</keyword>
<keyword evidence="1 6" id="KW-0808">Transferase</keyword>
<accession>A0ABS6AHU2</accession>
<evidence type="ECO:0000259" key="7">
    <source>
        <dbReference type="Pfam" id="PF02223"/>
    </source>
</evidence>
<comment type="function">
    <text evidence="6">Phosphorylation of dTMP to form dTDP in both de novo and salvage pathways of dTTP synthesis.</text>
</comment>
<dbReference type="EMBL" id="JAHKNG010000011">
    <property type="protein sequence ID" value="MBU3030166.1"/>
    <property type="molecule type" value="Genomic_DNA"/>
</dbReference>
<dbReference type="Pfam" id="PF02223">
    <property type="entry name" value="Thymidylate_kin"/>
    <property type="match status" value="1"/>
</dbReference>
<feature type="binding site" evidence="6">
    <location>
        <begin position="7"/>
        <end position="14"/>
    </location>
    <ligand>
        <name>ATP</name>
        <dbReference type="ChEBI" id="CHEBI:30616"/>
    </ligand>
</feature>
<dbReference type="Proteomes" id="UP001166191">
    <property type="component" value="Unassembled WGS sequence"/>
</dbReference>
<evidence type="ECO:0000256" key="6">
    <source>
        <dbReference type="HAMAP-Rule" id="MF_00165"/>
    </source>
</evidence>
<dbReference type="HAMAP" id="MF_00165">
    <property type="entry name" value="Thymidylate_kinase"/>
    <property type="match status" value="1"/>
</dbReference>
<keyword evidence="3 6" id="KW-0547">Nucleotide-binding</keyword>
<keyword evidence="9" id="KW-1185">Reference proteome</keyword>
<evidence type="ECO:0000256" key="2">
    <source>
        <dbReference type="ARBA" id="ARBA00022727"/>
    </source>
</evidence>
<evidence type="ECO:0000313" key="8">
    <source>
        <dbReference type="EMBL" id="MBU3030166.1"/>
    </source>
</evidence>
<evidence type="ECO:0000256" key="1">
    <source>
        <dbReference type="ARBA" id="ARBA00022679"/>
    </source>
</evidence>
<dbReference type="CDD" id="cd01672">
    <property type="entry name" value="TMPK"/>
    <property type="match status" value="1"/>
</dbReference>
<dbReference type="NCBIfam" id="TIGR00041">
    <property type="entry name" value="DTMP_kinase"/>
    <property type="match status" value="1"/>
</dbReference>
<evidence type="ECO:0000313" key="9">
    <source>
        <dbReference type="Proteomes" id="UP001166191"/>
    </source>
</evidence>
<dbReference type="GO" id="GO:0004798">
    <property type="term" value="F:dTMP kinase activity"/>
    <property type="evidence" value="ECO:0007669"/>
    <property type="project" value="UniProtKB-EC"/>
</dbReference>
<gene>
    <name evidence="6 8" type="primary">tmk</name>
    <name evidence="8" type="ORF">KNW02_08540</name>
</gene>
<comment type="caution">
    <text evidence="8">The sequence shown here is derived from an EMBL/GenBank/DDBJ whole genome shotgun (WGS) entry which is preliminary data.</text>
</comment>
<evidence type="ECO:0000256" key="4">
    <source>
        <dbReference type="ARBA" id="ARBA00022777"/>
    </source>
</evidence>
<dbReference type="InterPro" id="IPR018095">
    <property type="entry name" value="Thymidylate_kin_CS"/>
</dbReference>
<protein>
    <recommendedName>
        <fullName evidence="6">Thymidylate kinase</fullName>
        <ecNumber evidence="6">2.7.4.9</ecNumber>
    </recommendedName>
    <alternativeName>
        <fullName evidence="6">dTMP kinase</fullName>
    </alternativeName>
</protein>
<evidence type="ECO:0000256" key="5">
    <source>
        <dbReference type="ARBA" id="ARBA00022840"/>
    </source>
</evidence>